<feature type="transmembrane region" description="Helical" evidence="7">
    <location>
        <begin position="61"/>
        <end position="82"/>
    </location>
</feature>
<feature type="transmembrane region" description="Helical" evidence="7">
    <location>
        <begin position="173"/>
        <end position="196"/>
    </location>
</feature>
<feature type="transmembrane region" description="Helical" evidence="7">
    <location>
        <begin position="21"/>
        <end position="41"/>
    </location>
</feature>
<evidence type="ECO:0000256" key="7">
    <source>
        <dbReference type="SAM" id="Phobius"/>
    </source>
</evidence>
<keyword evidence="3" id="KW-1003">Cell membrane</keyword>
<keyword evidence="5 7" id="KW-1133">Transmembrane helix</keyword>
<sequence>MSRPDYSSKGDLTAGHIPQHLVRLTVPMIWGIMAIVSFQLVDTWYISMLGTRELAAISFTFPVTYILFNLVMAQGIATSSVLSRLIGKGNPSRVRRVATHSILFAFISGLLFAALGIASIDSLFGLMGADDSMMPVIRDYMVIWFAGSIFLTTPMVGNSAIRATGDTRTPALIMTIAAVSNALIAPILVFGLWGFPRLEVQGAAMATLLTNIGATIAALYILYYKKKMISRSRWHMALFKDSVKKLLVIAIPVSIASIMQPVAGAVITGLLAQHGAEAVAAFGIASRVEAFSFVIIMALATGMAPIIGQNWGAGLYHRVDETLKAAIRFSVIWSLLVAGLLIAFAAPITSLFTNEPEVTRLAVLFFWIVPATYWLGNLVQGWSSAFNAMGMPRQSFIMIAVKLIVLTIPAAMIGSHLYGVAGIFTALALVNIITGAGFHIMNRSLCQRHQQAVMV</sequence>
<dbReference type="GO" id="GO:0005886">
    <property type="term" value="C:plasma membrane"/>
    <property type="evidence" value="ECO:0007669"/>
    <property type="project" value="UniProtKB-SubCell"/>
</dbReference>
<feature type="transmembrane region" description="Helical" evidence="7">
    <location>
        <begin position="246"/>
        <end position="270"/>
    </location>
</feature>
<feature type="transmembrane region" description="Helical" evidence="7">
    <location>
        <begin position="202"/>
        <end position="225"/>
    </location>
</feature>
<feature type="transmembrane region" description="Helical" evidence="7">
    <location>
        <begin position="290"/>
        <end position="308"/>
    </location>
</feature>
<dbReference type="PANTHER" id="PTHR43549">
    <property type="entry name" value="MULTIDRUG RESISTANCE PROTEIN YPNP-RELATED"/>
    <property type="match status" value="1"/>
</dbReference>
<protein>
    <submittedName>
        <fullName evidence="8">MATE family efflux transporter</fullName>
    </submittedName>
</protein>
<feature type="transmembrane region" description="Helical" evidence="7">
    <location>
        <begin position="358"/>
        <end position="376"/>
    </location>
</feature>
<dbReference type="PANTHER" id="PTHR43549:SF3">
    <property type="entry name" value="MULTIDRUG RESISTANCE PROTEIN YPNP-RELATED"/>
    <property type="match status" value="1"/>
</dbReference>
<comment type="subcellular location">
    <subcellularLocation>
        <location evidence="1">Cell membrane</location>
        <topology evidence="1">Multi-pass membrane protein</topology>
    </subcellularLocation>
</comment>
<dbReference type="InterPro" id="IPR052031">
    <property type="entry name" value="Membrane_Transporter-Flippase"/>
</dbReference>
<gene>
    <name evidence="8" type="ORF">HYS17_00440</name>
</gene>
<dbReference type="AlphaFoldDB" id="A0A7T5UHD0"/>
<accession>A0A7T5UHD0</accession>
<evidence type="ECO:0000256" key="2">
    <source>
        <dbReference type="ARBA" id="ARBA00022448"/>
    </source>
</evidence>
<evidence type="ECO:0000256" key="1">
    <source>
        <dbReference type="ARBA" id="ARBA00004651"/>
    </source>
</evidence>
<evidence type="ECO:0000256" key="4">
    <source>
        <dbReference type="ARBA" id="ARBA00022692"/>
    </source>
</evidence>
<dbReference type="InterPro" id="IPR048279">
    <property type="entry name" value="MdtK-like"/>
</dbReference>
<dbReference type="InterPro" id="IPR002528">
    <property type="entry name" value="MATE_fam"/>
</dbReference>
<dbReference type="GO" id="GO:0042910">
    <property type="term" value="F:xenobiotic transmembrane transporter activity"/>
    <property type="evidence" value="ECO:0007669"/>
    <property type="project" value="InterPro"/>
</dbReference>
<evidence type="ECO:0000256" key="6">
    <source>
        <dbReference type="ARBA" id="ARBA00023136"/>
    </source>
</evidence>
<dbReference type="GO" id="GO:0015297">
    <property type="term" value="F:antiporter activity"/>
    <property type="evidence" value="ECO:0007669"/>
    <property type="project" value="InterPro"/>
</dbReference>
<dbReference type="Pfam" id="PF01554">
    <property type="entry name" value="MatE"/>
    <property type="match status" value="2"/>
</dbReference>
<organism evidence="8 9">
    <name type="scientific">Micavibrio aeruginosavorus</name>
    <dbReference type="NCBI Taxonomy" id="349221"/>
    <lineage>
        <taxon>Bacteria</taxon>
        <taxon>Pseudomonadati</taxon>
        <taxon>Bdellovibrionota</taxon>
        <taxon>Bdellovibrionia</taxon>
        <taxon>Bdellovibrionales</taxon>
        <taxon>Pseudobdellovibrionaceae</taxon>
        <taxon>Micavibrio</taxon>
    </lineage>
</organism>
<keyword evidence="4 7" id="KW-0812">Transmembrane</keyword>
<evidence type="ECO:0000313" key="8">
    <source>
        <dbReference type="EMBL" id="QQG36295.1"/>
    </source>
</evidence>
<reference evidence="8 9" key="1">
    <citation type="submission" date="2020-07" db="EMBL/GenBank/DDBJ databases">
        <title>Huge and variable diversity of episymbiotic CPR bacteria and DPANN archaea in groundwater ecosystems.</title>
        <authorList>
            <person name="He C.Y."/>
            <person name="Keren R."/>
            <person name="Whittaker M."/>
            <person name="Farag I.F."/>
            <person name="Doudna J."/>
            <person name="Cate J.H.D."/>
            <person name="Banfield J.F."/>
        </authorList>
    </citation>
    <scope>NUCLEOTIDE SEQUENCE [LARGE SCALE GENOMIC DNA]</scope>
    <source>
        <strain evidence="8">NC_groundwater_70_Ag_B-0.1um_54_66</strain>
    </source>
</reference>
<dbReference type="PIRSF" id="PIRSF006603">
    <property type="entry name" value="DinF"/>
    <property type="match status" value="1"/>
</dbReference>
<keyword evidence="6 7" id="KW-0472">Membrane</keyword>
<feature type="transmembrane region" description="Helical" evidence="7">
    <location>
        <begin position="140"/>
        <end position="161"/>
    </location>
</feature>
<evidence type="ECO:0000313" key="9">
    <source>
        <dbReference type="Proteomes" id="UP000595362"/>
    </source>
</evidence>
<evidence type="ECO:0000256" key="3">
    <source>
        <dbReference type="ARBA" id="ARBA00022475"/>
    </source>
</evidence>
<dbReference type="NCBIfam" id="TIGR00797">
    <property type="entry name" value="matE"/>
    <property type="match status" value="1"/>
</dbReference>
<proteinExistence type="predicted"/>
<evidence type="ECO:0000256" key="5">
    <source>
        <dbReference type="ARBA" id="ARBA00022989"/>
    </source>
</evidence>
<dbReference type="EMBL" id="CP066681">
    <property type="protein sequence ID" value="QQG36295.1"/>
    <property type="molecule type" value="Genomic_DNA"/>
</dbReference>
<feature type="transmembrane region" description="Helical" evidence="7">
    <location>
        <begin position="329"/>
        <end position="352"/>
    </location>
</feature>
<name>A0A7T5UHD0_9BACT</name>
<dbReference type="Proteomes" id="UP000595362">
    <property type="component" value="Chromosome"/>
</dbReference>
<keyword evidence="2" id="KW-0813">Transport</keyword>
<feature type="transmembrane region" description="Helical" evidence="7">
    <location>
        <begin position="102"/>
        <end position="120"/>
    </location>
</feature>
<feature type="transmembrane region" description="Helical" evidence="7">
    <location>
        <begin position="420"/>
        <end position="441"/>
    </location>
</feature>
<feature type="transmembrane region" description="Helical" evidence="7">
    <location>
        <begin position="396"/>
        <end position="414"/>
    </location>
</feature>